<feature type="domain" description="CD-NTase associated protein 4-like DNA endonuclease" evidence="1">
    <location>
        <begin position="22"/>
        <end position="230"/>
    </location>
</feature>
<dbReference type="GO" id="GO:0004518">
    <property type="term" value="F:nuclease activity"/>
    <property type="evidence" value="ECO:0007669"/>
    <property type="project" value="InterPro"/>
</dbReference>
<evidence type="ECO:0000259" key="1">
    <source>
        <dbReference type="Pfam" id="PF14130"/>
    </source>
</evidence>
<accession>A0AA40ZU03</accession>
<keyword evidence="3" id="KW-1185">Reference proteome</keyword>
<evidence type="ECO:0000313" key="3">
    <source>
        <dbReference type="Proteomes" id="UP000698924"/>
    </source>
</evidence>
<name>A0AA40ZU03_9BACT</name>
<comment type="caution">
    <text evidence="2">The sequence shown here is derived from an EMBL/GenBank/DDBJ whole genome shotgun (WGS) entry which is preliminary data.</text>
</comment>
<proteinExistence type="predicted"/>
<reference evidence="2 3" key="1">
    <citation type="journal article" date="2021" name="Sci. Rep.">
        <title>The distribution of antibiotic resistance genes in chicken gut microbiota commensals.</title>
        <authorList>
            <person name="Juricova H."/>
            <person name="Matiasovicova J."/>
            <person name="Kubasova T."/>
            <person name="Cejkova D."/>
            <person name="Rychlik I."/>
        </authorList>
    </citation>
    <scope>NUCLEOTIDE SEQUENCE [LARGE SCALE GENOMIC DNA]</scope>
    <source>
        <strain evidence="2 3">An421</strain>
    </source>
</reference>
<evidence type="ECO:0000313" key="2">
    <source>
        <dbReference type="EMBL" id="MBM6857993.1"/>
    </source>
</evidence>
<protein>
    <submittedName>
        <fullName evidence="2">DUF4297 domain-containing protein</fullName>
    </submittedName>
</protein>
<sequence length="422" mass="49533">MSIVAPSKEQSKRSAADIFAAFEYQWNYFILMLLKEVDEEVTISFEYHDDVDVQSEDKIKLYQIKHSIRKNKKKETINLSDRDVDLWKTISIWMKIIDDQPAFLTDSEFHLVTNKAISKNTFVKAIESYKETKSVENLKSAIIAIKESEREKSDIVNSDSQQKKKGLDVSKVIEELLDKTYFTDFCNQIFVSETPGQLKEKIKKIMSNRFGLNCNRVDWVYEQLMTKLRDDSIEYIESGQAVSYTGEIFTERYQSILDIGRQKIHFRTDYSFQDFNGEPRDLLFMKQLFLIGDTKENELDRIAELTTKWLCFNNNLHEYYNNDIFIPDDVNKLTQNVCSAWSSCYRSKHRKITLESTNEELCDAGCNTVDEMRNKEFSLAGNQLEEFLSEGCIYYYSNSATNIIPELPLIGWHRDWKDKFKK</sequence>
<dbReference type="AlphaFoldDB" id="A0AA40ZU03"/>
<dbReference type="InterPro" id="IPR025382">
    <property type="entry name" value="Cap4-like_endonuclease_dom"/>
</dbReference>
<dbReference type="Proteomes" id="UP000698924">
    <property type="component" value="Unassembled WGS sequence"/>
</dbReference>
<gene>
    <name evidence="2" type="ORF">H6D15_10345</name>
</gene>
<dbReference type="Pfam" id="PF14130">
    <property type="entry name" value="Cap4_nuclease"/>
    <property type="match status" value="1"/>
</dbReference>
<dbReference type="EMBL" id="JACJMO010000015">
    <property type="protein sequence ID" value="MBM6857993.1"/>
    <property type="molecule type" value="Genomic_DNA"/>
</dbReference>
<organism evidence="2 3">
    <name type="scientific">Caecibacteroides pullorum</name>
    <dbReference type="NCBI Taxonomy" id="2725562"/>
    <lineage>
        <taxon>Bacteria</taxon>
        <taxon>Pseudomonadati</taxon>
        <taxon>Bacteroidota</taxon>
        <taxon>Bacteroidia</taxon>
        <taxon>Bacteroidales</taxon>
        <taxon>Bacteroidaceae</taxon>
        <taxon>Caecibacteroides</taxon>
    </lineage>
</organism>
<dbReference type="RefSeq" id="WP_204972240.1">
    <property type="nucleotide sequence ID" value="NZ_JAAZTS010000015.1"/>
</dbReference>